<dbReference type="Pfam" id="PF20684">
    <property type="entry name" value="Fung_rhodopsin"/>
    <property type="match status" value="1"/>
</dbReference>
<dbReference type="GO" id="GO:0016020">
    <property type="term" value="C:membrane"/>
    <property type="evidence" value="ECO:0007669"/>
    <property type="project" value="UniProtKB-SubCell"/>
</dbReference>
<feature type="transmembrane region" description="Helical" evidence="7">
    <location>
        <begin position="224"/>
        <end position="242"/>
    </location>
</feature>
<evidence type="ECO:0000256" key="1">
    <source>
        <dbReference type="ARBA" id="ARBA00004141"/>
    </source>
</evidence>
<feature type="transmembrane region" description="Helical" evidence="7">
    <location>
        <begin position="104"/>
        <end position="129"/>
    </location>
</feature>
<dbReference type="InterPro" id="IPR049326">
    <property type="entry name" value="Rhodopsin_dom_fungi"/>
</dbReference>
<evidence type="ECO:0000256" key="4">
    <source>
        <dbReference type="ARBA" id="ARBA00023136"/>
    </source>
</evidence>
<keyword evidence="3 7" id="KW-1133">Transmembrane helix</keyword>
<feature type="transmembrane region" description="Helical" evidence="7">
    <location>
        <begin position="141"/>
        <end position="162"/>
    </location>
</feature>
<feature type="transmembrane region" description="Helical" evidence="7">
    <location>
        <begin position="29"/>
        <end position="51"/>
    </location>
</feature>
<comment type="subcellular location">
    <subcellularLocation>
        <location evidence="1">Membrane</location>
        <topology evidence="1">Multi-pass membrane protein</topology>
    </subcellularLocation>
</comment>
<dbReference type="InterPro" id="IPR052337">
    <property type="entry name" value="SAT4-like"/>
</dbReference>
<feature type="domain" description="Rhodopsin" evidence="8">
    <location>
        <begin position="47"/>
        <end position="287"/>
    </location>
</feature>
<evidence type="ECO:0000259" key="8">
    <source>
        <dbReference type="Pfam" id="PF20684"/>
    </source>
</evidence>
<feature type="transmembrane region" description="Helical" evidence="7">
    <location>
        <begin position="187"/>
        <end position="212"/>
    </location>
</feature>
<dbReference type="EMBL" id="JADCTT010000009">
    <property type="protein sequence ID" value="KAF9748182.1"/>
    <property type="molecule type" value="Genomic_DNA"/>
</dbReference>
<gene>
    <name evidence="9" type="ORF">IM811_017687</name>
</gene>
<sequence length="416" mass="45973">MDTTTASPEQPTRLPHHTDAYLAENRGPMVVAICVTLASISTIFVFLRLFTRGKIMAKVQLDDWLTSVSVLLQWACVACVVLATEEGNGRHVDTLSAHQKERTIFWTLLAFATATPGFGLPKIAVVALLNQLMNPAKWHTYFLWALSGTCMASLVGCIIFLYSLCTPLQSLWATDMPERKCLPTETLVKYCVFAGSLSAFTDLYLAIYPATVLFKLQMNIRKKIGLSVALGIGSVATIIAVTKCTRLPALAEVDFSYKTVDLVIWLVGEGTTIIVASCIPLLQPLVEFIFGRRALNSSSDPSNFTPNRHTRGKKDLETGTHITNKRRSLRRDPNHDASDTELVEVESQETFLRELDPVETANHLASASADVDMGNRILRTDVVTISYDRQTIEGKIDEARVPSRTCDDLGHGWVKL</sequence>
<organism evidence="9 10">
    <name type="scientific">Bionectria ochroleuca</name>
    <name type="common">Gliocladium roseum</name>
    <dbReference type="NCBI Taxonomy" id="29856"/>
    <lineage>
        <taxon>Eukaryota</taxon>
        <taxon>Fungi</taxon>
        <taxon>Dikarya</taxon>
        <taxon>Ascomycota</taxon>
        <taxon>Pezizomycotina</taxon>
        <taxon>Sordariomycetes</taxon>
        <taxon>Hypocreomycetidae</taxon>
        <taxon>Hypocreales</taxon>
        <taxon>Bionectriaceae</taxon>
        <taxon>Clonostachys</taxon>
    </lineage>
</organism>
<feature type="transmembrane region" description="Helical" evidence="7">
    <location>
        <begin position="262"/>
        <end position="282"/>
    </location>
</feature>
<evidence type="ECO:0000256" key="6">
    <source>
        <dbReference type="SAM" id="MobiDB-lite"/>
    </source>
</evidence>
<dbReference type="AlphaFoldDB" id="A0A8H7MZJ0"/>
<feature type="region of interest" description="Disordered" evidence="6">
    <location>
        <begin position="298"/>
        <end position="340"/>
    </location>
</feature>
<dbReference type="PANTHER" id="PTHR33048:SF155">
    <property type="entry name" value="INTEGRAL MEMBRANE PROTEIN"/>
    <property type="match status" value="1"/>
</dbReference>
<proteinExistence type="inferred from homology"/>
<evidence type="ECO:0000256" key="2">
    <source>
        <dbReference type="ARBA" id="ARBA00022692"/>
    </source>
</evidence>
<evidence type="ECO:0000313" key="10">
    <source>
        <dbReference type="Proteomes" id="UP000616885"/>
    </source>
</evidence>
<dbReference type="PANTHER" id="PTHR33048">
    <property type="entry name" value="PTH11-LIKE INTEGRAL MEMBRANE PROTEIN (AFU_ORTHOLOGUE AFUA_5G11245)"/>
    <property type="match status" value="1"/>
</dbReference>
<feature type="compositionally biased region" description="Polar residues" evidence="6">
    <location>
        <begin position="298"/>
        <end position="307"/>
    </location>
</feature>
<accession>A0A8H7MZJ0</accession>
<evidence type="ECO:0000313" key="9">
    <source>
        <dbReference type="EMBL" id="KAF9748182.1"/>
    </source>
</evidence>
<comment type="similarity">
    <text evidence="5">Belongs to the SAT4 family.</text>
</comment>
<comment type="caution">
    <text evidence="9">The sequence shown here is derived from an EMBL/GenBank/DDBJ whole genome shotgun (WGS) entry which is preliminary data.</text>
</comment>
<keyword evidence="2 7" id="KW-0812">Transmembrane</keyword>
<evidence type="ECO:0000256" key="7">
    <source>
        <dbReference type="SAM" id="Phobius"/>
    </source>
</evidence>
<protein>
    <recommendedName>
        <fullName evidence="8">Rhodopsin domain-containing protein</fullName>
    </recommendedName>
</protein>
<keyword evidence="4 7" id="KW-0472">Membrane</keyword>
<evidence type="ECO:0000256" key="5">
    <source>
        <dbReference type="ARBA" id="ARBA00038359"/>
    </source>
</evidence>
<evidence type="ECO:0000256" key="3">
    <source>
        <dbReference type="ARBA" id="ARBA00022989"/>
    </source>
</evidence>
<name>A0A8H7MZJ0_BIOOC</name>
<reference evidence="9" key="1">
    <citation type="submission" date="2020-10" db="EMBL/GenBank/DDBJ databases">
        <title>High-Quality Genome Resource of Clonostachys rosea strain S41 by Oxford Nanopore Long-Read Sequencing.</title>
        <authorList>
            <person name="Wang H."/>
        </authorList>
    </citation>
    <scope>NUCLEOTIDE SEQUENCE</scope>
    <source>
        <strain evidence="9">S41</strain>
    </source>
</reference>
<dbReference type="Proteomes" id="UP000616885">
    <property type="component" value="Unassembled WGS sequence"/>
</dbReference>